<sequence length="222" mass="23056">MAFVGAGSLGATCLLPTPSVAVALIRGRPATVSHAPDRRATPMTMQQAPPSTAGGAELVSSTPSGTEALPLTLANVETVLDELRPYLMADGGNVSVAEIDGATVRLALEGACGSCPSSMMTMKMGIERRLLEAIPEIEEVCQVEPAGPPLTPEGVEGVLNEVRPFLNVAGGGIALVKMTPESALPVVRLKMEGSGAAINSVKIEITQRLKRNFPKISQVVFE</sequence>
<organism evidence="1 2">
    <name type="scientific">Pyropia yezoensis</name>
    <name type="common">Susabi-nori</name>
    <name type="synonym">Porphyra yezoensis</name>
    <dbReference type="NCBI Taxonomy" id="2788"/>
    <lineage>
        <taxon>Eukaryota</taxon>
        <taxon>Rhodophyta</taxon>
        <taxon>Bangiophyceae</taxon>
        <taxon>Bangiales</taxon>
        <taxon>Bangiaceae</taxon>
        <taxon>Pyropia</taxon>
    </lineage>
</organism>
<evidence type="ECO:0000313" key="2">
    <source>
        <dbReference type="Proteomes" id="UP000798662"/>
    </source>
</evidence>
<protein>
    <submittedName>
        <fullName evidence="1">Uncharacterized protein</fullName>
    </submittedName>
</protein>
<proteinExistence type="predicted"/>
<keyword evidence="2" id="KW-1185">Reference proteome</keyword>
<name>A0ACC3BY42_PYRYE</name>
<evidence type="ECO:0000313" key="1">
    <source>
        <dbReference type="EMBL" id="KAK1862401.1"/>
    </source>
</evidence>
<dbReference type="EMBL" id="CM020618">
    <property type="protein sequence ID" value="KAK1862401.1"/>
    <property type="molecule type" value="Genomic_DNA"/>
</dbReference>
<accession>A0ACC3BY42</accession>
<reference evidence="1" key="1">
    <citation type="submission" date="2019-11" db="EMBL/GenBank/DDBJ databases">
        <title>Nori genome reveals adaptations in red seaweeds to the harsh intertidal environment.</title>
        <authorList>
            <person name="Wang D."/>
            <person name="Mao Y."/>
        </authorList>
    </citation>
    <scope>NUCLEOTIDE SEQUENCE</scope>
    <source>
        <tissue evidence="1">Gametophyte</tissue>
    </source>
</reference>
<gene>
    <name evidence="1" type="ORF">I4F81_004975</name>
</gene>
<comment type="caution">
    <text evidence="1">The sequence shown here is derived from an EMBL/GenBank/DDBJ whole genome shotgun (WGS) entry which is preliminary data.</text>
</comment>
<dbReference type="Proteomes" id="UP000798662">
    <property type="component" value="Chromosome 1"/>
</dbReference>